<accession>A0ABX2XGW9</accession>
<organism evidence="2 3">
    <name type="scientific">Flavobacterium piscis</name>
    <dbReference type="NCBI Taxonomy" id="1114874"/>
    <lineage>
        <taxon>Bacteria</taxon>
        <taxon>Pseudomonadati</taxon>
        <taxon>Bacteroidota</taxon>
        <taxon>Flavobacteriia</taxon>
        <taxon>Flavobacteriales</taxon>
        <taxon>Flavobacteriaceae</taxon>
        <taxon>Flavobacterium</taxon>
    </lineage>
</organism>
<comment type="caution">
    <text evidence="2">The sequence shown here is derived from an EMBL/GenBank/DDBJ whole genome shotgun (WGS) entry which is preliminary data.</text>
</comment>
<dbReference type="RefSeq" id="WP_065449530.1">
    <property type="nucleotide sequence ID" value="NZ_LVEN01000027.1"/>
</dbReference>
<keyword evidence="1" id="KW-1133">Transmembrane helix</keyword>
<sequence length="88" mass="10468">MKSLFKKQQTPFVYHRYYHSAQTKWVQKMDVLINGLPRRKLICLLILFIILTGSYFIYNIYTAFSESDFPIAQKTAVISKIRTINFKK</sequence>
<dbReference type="EMBL" id="LVEN01000027">
    <property type="protein sequence ID" value="OCB73198.1"/>
    <property type="molecule type" value="Genomic_DNA"/>
</dbReference>
<dbReference type="Proteomes" id="UP000093343">
    <property type="component" value="Unassembled WGS sequence"/>
</dbReference>
<evidence type="ECO:0008006" key="4">
    <source>
        <dbReference type="Google" id="ProtNLM"/>
    </source>
</evidence>
<name>A0ABX2XGW9_9FLAO</name>
<evidence type="ECO:0000256" key="1">
    <source>
        <dbReference type="SAM" id="Phobius"/>
    </source>
</evidence>
<proteinExistence type="predicted"/>
<reference evidence="3" key="1">
    <citation type="submission" date="2016-03" db="EMBL/GenBank/DDBJ databases">
        <title>Draft genome sequence of Paenibacillus glacialis DSM 22343.</title>
        <authorList>
            <person name="Shin S.-K."/>
            <person name="Yi H."/>
        </authorList>
    </citation>
    <scope>NUCLEOTIDE SEQUENCE [LARGE SCALE GENOMIC DNA]</scope>
    <source>
        <strain evidence="3">CCUG 60099</strain>
    </source>
</reference>
<evidence type="ECO:0000313" key="3">
    <source>
        <dbReference type="Proteomes" id="UP000093343"/>
    </source>
</evidence>
<evidence type="ECO:0000313" key="2">
    <source>
        <dbReference type="EMBL" id="OCB73198.1"/>
    </source>
</evidence>
<feature type="transmembrane region" description="Helical" evidence="1">
    <location>
        <begin position="41"/>
        <end position="61"/>
    </location>
</feature>
<protein>
    <recommendedName>
        <fullName evidence="4">DUF3989 domain-containing protein</fullName>
    </recommendedName>
</protein>
<keyword evidence="1" id="KW-0812">Transmembrane</keyword>
<keyword evidence="3" id="KW-1185">Reference proteome</keyword>
<keyword evidence="1" id="KW-0472">Membrane</keyword>
<gene>
    <name evidence="2" type="ORF">FLP_10790</name>
</gene>